<sequence length="737" mass="80175">MLVDTDAVATEAASYLAVKLLGAGLTGANRLGELVARKLGSLPKDPELLNSLLAERARQDPEWAIELAKALHSSVERIETAPLPGAHTGPFFDRDGVREALPATGILVFAGQHGIGKTALVYQLVDDVRDRFPTAVYADLDDKRRGDLLPFAEIQQKILRDLGIGGVDATTAGIQEQYRRVTARNRFVLVLENALSAAEIEPLLPSSPDTLVLVTTRKLDDDFRVRFNGNRCFELAGLDPSGAWELLAAGCGPEMLQAEPAATENLLALCDFLPFAITQVGVSLRRRSGEAQPVADLLAELRAGGVRDIGKLIEDCLTRSFGLLSESAFSACLLLAEHPGGEFTVGSAAALIGRSESETRKALGELQDVGFLTPVATGRQRLHHLCRWYATDRAEQDGIDRDAAFVRVLAYYCDHAVAADLAGDRNAPGRNNEGRLRRYAPRSVSPWSSPGGQRPIDWLDAERMMLAELVRQAHQRGLHEEVCQLCGVLEVLLLHRGHHRLFADANEWGLRSASILGRAELRARLHAMQGRVSTQLHQFGDAQRELTTASQLLAGVDDPQSESSVLEFRSRLEEERADRADRPDYSEAITAMSTALEIDRRTEASRARGLHSRMLANLFAKAGETTAALSLLAEALEHTSDDRNLARVHTARAKVYVTLGDLGSAHSNVVAARTLVNAQGATQYDMELSDIDAEIAFHAGDYGSARSLWGRLVEGCHATGHPKASIFLAKLSRLPRP</sequence>
<dbReference type="RefSeq" id="WP_069852741.1">
    <property type="nucleotide sequence ID" value="NZ_CP014859.1"/>
</dbReference>
<dbReference type="GO" id="GO:0043531">
    <property type="term" value="F:ADP binding"/>
    <property type="evidence" value="ECO:0007669"/>
    <property type="project" value="InterPro"/>
</dbReference>
<protein>
    <submittedName>
        <fullName evidence="2">NB-ARC domain-containing protein</fullName>
    </submittedName>
</protein>
<dbReference type="KEGG" id="ahm:TL08_25790"/>
<dbReference type="AlphaFoldDB" id="A0AAC9HUY8"/>
<dbReference type="SUPFAM" id="SSF48452">
    <property type="entry name" value="TPR-like"/>
    <property type="match status" value="1"/>
</dbReference>
<dbReference type="InterPro" id="IPR011990">
    <property type="entry name" value="TPR-like_helical_dom_sf"/>
</dbReference>
<name>A0AAC9HUY8_9PSEU</name>
<evidence type="ECO:0000313" key="3">
    <source>
        <dbReference type="Proteomes" id="UP000095210"/>
    </source>
</evidence>
<gene>
    <name evidence="2" type="ORF">TL08_25790</name>
</gene>
<keyword evidence="3" id="KW-1185">Reference proteome</keyword>
<dbReference type="Proteomes" id="UP000095210">
    <property type="component" value="Chromosome"/>
</dbReference>
<dbReference type="EMBL" id="CP014859">
    <property type="protein sequence ID" value="AOS65928.1"/>
    <property type="molecule type" value="Genomic_DNA"/>
</dbReference>
<proteinExistence type="predicted"/>
<dbReference type="Gene3D" id="1.25.40.10">
    <property type="entry name" value="Tetratricopeptide repeat domain"/>
    <property type="match status" value="1"/>
</dbReference>
<dbReference type="InterPro" id="IPR027417">
    <property type="entry name" value="P-loop_NTPase"/>
</dbReference>
<dbReference type="InterPro" id="IPR002182">
    <property type="entry name" value="NB-ARC"/>
</dbReference>
<accession>A0AAC9HUY8</accession>
<evidence type="ECO:0000259" key="1">
    <source>
        <dbReference type="Pfam" id="PF00931"/>
    </source>
</evidence>
<organism evidence="2 3">
    <name type="scientific">Actinoalloteichus hymeniacidonis</name>
    <dbReference type="NCBI Taxonomy" id="340345"/>
    <lineage>
        <taxon>Bacteria</taxon>
        <taxon>Bacillati</taxon>
        <taxon>Actinomycetota</taxon>
        <taxon>Actinomycetes</taxon>
        <taxon>Pseudonocardiales</taxon>
        <taxon>Pseudonocardiaceae</taxon>
        <taxon>Actinoalloteichus</taxon>
    </lineage>
</organism>
<reference evidence="3" key="1">
    <citation type="submission" date="2016-03" db="EMBL/GenBank/DDBJ databases">
        <title>Complete genome sequence of the type strain Actinoalloteichus hymeniacidonis DSM 45092.</title>
        <authorList>
            <person name="Schaffert L."/>
            <person name="Albersmeier A."/>
            <person name="Winkler A."/>
            <person name="Kalinowski J."/>
            <person name="Zotchev S."/>
            <person name="Ruckert C."/>
        </authorList>
    </citation>
    <scope>NUCLEOTIDE SEQUENCE [LARGE SCALE GENOMIC DNA]</scope>
    <source>
        <strain evidence="3">HPA177(T) (DSM 45092(T))</strain>
    </source>
</reference>
<dbReference type="Pfam" id="PF00931">
    <property type="entry name" value="NB-ARC"/>
    <property type="match status" value="1"/>
</dbReference>
<evidence type="ECO:0000313" key="2">
    <source>
        <dbReference type="EMBL" id="AOS65928.1"/>
    </source>
</evidence>
<feature type="domain" description="NB-ARC" evidence="1">
    <location>
        <begin position="104"/>
        <end position="250"/>
    </location>
</feature>
<dbReference type="SUPFAM" id="SSF52540">
    <property type="entry name" value="P-loop containing nucleoside triphosphate hydrolases"/>
    <property type="match status" value="1"/>
</dbReference>
<dbReference type="Gene3D" id="3.40.50.300">
    <property type="entry name" value="P-loop containing nucleotide triphosphate hydrolases"/>
    <property type="match status" value="1"/>
</dbReference>